<dbReference type="GO" id="GO:0009432">
    <property type="term" value="P:SOS response"/>
    <property type="evidence" value="ECO:0007669"/>
    <property type="project" value="TreeGrafter"/>
</dbReference>
<dbReference type="SUPFAM" id="SSF56059">
    <property type="entry name" value="Glutathione synthetase ATP-binding domain-like"/>
    <property type="match status" value="1"/>
</dbReference>
<dbReference type="InterPro" id="IPR011761">
    <property type="entry name" value="ATP-grasp"/>
</dbReference>
<name>A0A969TT96_9BACI</name>
<dbReference type="AlphaFoldDB" id="A0A969TT96"/>
<gene>
    <name evidence="3" type="ORF">HCN83_07435</name>
</gene>
<dbReference type="RefSeq" id="WP_168005950.1">
    <property type="nucleotide sequence ID" value="NZ_JAATHJ010000008.1"/>
</dbReference>
<dbReference type="PROSITE" id="PS50975">
    <property type="entry name" value="ATP_GRASP"/>
    <property type="match status" value="1"/>
</dbReference>
<dbReference type="GO" id="GO:0046872">
    <property type="term" value="F:metal ion binding"/>
    <property type="evidence" value="ECO:0007669"/>
    <property type="project" value="InterPro"/>
</dbReference>
<evidence type="ECO:0000313" key="4">
    <source>
        <dbReference type="Proteomes" id="UP000752012"/>
    </source>
</evidence>
<dbReference type="PANTHER" id="PTHR21621">
    <property type="entry name" value="RIBOSOMAL PROTEIN S6 MODIFICATION PROTEIN"/>
    <property type="match status" value="1"/>
</dbReference>
<comment type="caution">
    <text evidence="3">The sequence shown here is derived from an EMBL/GenBank/DDBJ whole genome shotgun (WGS) entry which is preliminary data.</text>
</comment>
<evidence type="ECO:0000256" key="1">
    <source>
        <dbReference type="PROSITE-ProRule" id="PRU00409"/>
    </source>
</evidence>
<evidence type="ECO:0000259" key="2">
    <source>
        <dbReference type="PROSITE" id="PS50975"/>
    </source>
</evidence>
<feature type="domain" description="ATP-grasp" evidence="2">
    <location>
        <begin position="98"/>
        <end position="345"/>
    </location>
</feature>
<dbReference type="Gene3D" id="3.30.470.20">
    <property type="entry name" value="ATP-grasp fold, B domain"/>
    <property type="match status" value="2"/>
</dbReference>
<evidence type="ECO:0000313" key="3">
    <source>
        <dbReference type="EMBL" id="NJP37418.1"/>
    </source>
</evidence>
<dbReference type="GO" id="GO:0005524">
    <property type="term" value="F:ATP binding"/>
    <property type="evidence" value="ECO:0007669"/>
    <property type="project" value="UniProtKB-UniRule"/>
</dbReference>
<reference evidence="3 4" key="1">
    <citation type="submission" date="2020-03" db="EMBL/GenBank/DDBJ databases">
        <title>Assessment of the enzymatic potential of alkaline-tolerant lipase obtained from Bacillus luteus H11 (technogenic soil) for the bioremediation of saline soils contaminated with petroleum substances.</title>
        <authorList>
            <person name="Kalwasinska A."/>
        </authorList>
    </citation>
    <scope>NUCLEOTIDE SEQUENCE [LARGE SCALE GENOMIC DNA]</scope>
    <source>
        <strain evidence="3 4">H11</strain>
    </source>
</reference>
<proteinExistence type="predicted"/>
<dbReference type="PANTHER" id="PTHR21621:SF0">
    <property type="entry name" value="BETA-CITRYLGLUTAMATE SYNTHASE B-RELATED"/>
    <property type="match status" value="1"/>
</dbReference>
<accession>A0A969TT96</accession>
<protein>
    <recommendedName>
        <fullName evidence="2">ATP-grasp domain-containing protein</fullName>
    </recommendedName>
</protein>
<dbReference type="Proteomes" id="UP000752012">
    <property type="component" value="Unassembled WGS sequence"/>
</dbReference>
<sequence>MNPAQWPPHLPAAVVHQAQGPLLCGYLIALEGWRRGLTLQFHAHRSDEFADVPFWYAHRPGRLFTLSDSKRTVRFFRSRGDGVSRDAVEAGADKTLTKQYLHQADVPAPRGSLLETEADLAVEAAKLAGPFVLKVNDGSFGRGVRTNLSADELAGVYRELQQEHPGEPVLLEEHIEGPEYRLYVVGEHVAGAVRRDPASVTGDGHATVEELVARKNDERRGNPRLATALIKLDAAAEAVLQGQGLKLDSRPSAGQVVALRTQSNVSLGGDPVDVLDQLPDDMKQTAVRALKAFPEFPHGGVDIIHSNERGPVVLEVNPTAQIALMVFPMHGKGRDIPKAIVDYYFPESKQHTRASHAYFHLQDSLMALETGAASASEVPVCPAEEPEGIHWVLEKPLDAAARHQIYVEAMERRLYGWLKPKGTDRWHVFAAGDEAEAFGASLPGAKEAGRGPAFITPAFRVYDSREDLLRDQAEVTTLIGRTAAARRRTEQTLKLLRTTAGLPGKLKLFSKRGT</sequence>
<keyword evidence="1" id="KW-0067">ATP-binding</keyword>
<keyword evidence="1" id="KW-0547">Nucleotide-binding</keyword>
<dbReference type="GO" id="GO:0005737">
    <property type="term" value="C:cytoplasm"/>
    <property type="evidence" value="ECO:0007669"/>
    <property type="project" value="TreeGrafter"/>
</dbReference>
<dbReference type="GO" id="GO:0018169">
    <property type="term" value="F:ribosomal S6-glutamic acid ligase activity"/>
    <property type="evidence" value="ECO:0007669"/>
    <property type="project" value="TreeGrafter"/>
</dbReference>
<keyword evidence="4" id="KW-1185">Reference proteome</keyword>
<dbReference type="EMBL" id="JAATHJ010000008">
    <property type="protein sequence ID" value="NJP37418.1"/>
    <property type="molecule type" value="Genomic_DNA"/>
</dbReference>
<organism evidence="3 4">
    <name type="scientific">Alkalicoccus luteus</name>
    <dbReference type="NCBI Taxonomy" id="1237094"/>
    <lineage>
        <taxon>Bacteria</taxon>
        <taxon>Bacillati</taxon>
        <taxon>Bacillota</taxon>
        <taxon>Bacilli</taxon>
        <taxon>Bacillales</taxon>
        <taxon>Bacillaceae</taxon>
        <taxon>Alkalicoccus</taxon>
    </lineage>
</organism>